<keyword evidence="5" id="KW-0547">Nucleotide-binding</keyword>
<protein>
    <recommendedName>
        <fullName evidence="2">non-specific serine/threonine protein kinase</fullName>
        <ecNumber evidence="2">2.7.11.1</ecNumber>
    </recommendedName>
</protein>
<evidence type="ECO:0000313" key="13">
    <source>
        <dbReference type="Proteomes" id="UP001154282"/>
    </source>
</evidence>
<comment type="catalytic activity">
    <reaction evidence="8">
        <text>L-threonyl-[protein] + ATP = O-phospho-L-threonyl-[protein] + ADP + H(+)</text>
        <dbReference type="Rhea" id="RHEA:46608"/>
        <dbReference type="Rhea" id="RHEA-COMP:11060"/>
        <dbReference type="Rhea" id="RHEA-COMP:11605"/>
        <dbReference type="ChEBI" id="CHEBI:15378"/>
        <dbReference type="ChEBI" id="CHEBI:30013"/>
        <dbReference type="ChEBI" id="CHEBI:30616"/>
        <dbReference type="ChEBI" id="CHEBI:61977"/>
        <dbReference type="ChEBI" id="CHEBI:456216"/>
        <dbReference type="EC" id="2.7.11.1"/>
    </reaction>
</comment>
<keyword evidence="13" id="KW-1185">Reference proteome</keyword>
<keyword evidence="3" id="KW-0723">Serine/threonine-protein kinase</keyword>
<evidence type="ECO:0000256" key="5">
    <source>
        <dbReference type="ARBA" id="ARBA00022741"/>
    </source>
</evidence>
<evidence type="ECO:0000256" key="6">
    <source>
        <dbReference type="ARBA" id="ARBA00022777"/>
    </source>
</evidence>
<evidence type="ECO:0000256" key="8">
    <source>
        <dbReference type="ARBA" id="ARBA00047899"/>
    </source>
</evidence>
<evidence type="ECO:0000256" key="3">
    <source>
        <dbReference type="ARBA" id="ARBA00022527"/>
    </source>
</evidence>
<keyword evidence="6" id="KW-0418">Kinase</keyword>
<dbReference type="SMART" id="SM00220">
    <property type="entry name" value="S_TKc"/>
    <property type="match status" value="1"/>
</dbReference>
<dbReference type="InterPro" id="IPR000719">
    <property type="entry name" value="Prot_kinase_dom"/>
</dbReference>
<keyword evidence="7" id="KW-0067">ATP-binding</keyword>
<gene>
    <name evidence="12" type="ORF">LITE_LOCUS14856</name>
</gene>
<dbReference type="EMBL" id="CAMGYJ010000005">
    <property type="protein sequence ID" value="CAI0410643.1"/>
    <property type="molecule type" value="Genomic_DNA"/>
</dbReference>
<evidence type="ECO:0000256" key="10">
    <source>
        <dbReference type="SAM" id="MobiDB-lite"/>
    </source>
</evidence>
<dbReference type="SUPFAM" id="SSF56112">
    <property type="entry name" value="Protein kinase-like (PK-like)"/>
    <property type="match status" value="1"/>
</dbReference>
<dbReference type="GO" id="GO:0004674">
    <property type="term" value="F:protein serine/threonine kinase activity"/>
    <property type="evidence" value="ECO:0007669"/>
    <property type="project" value="UniProtKB-KW"/>
</dbReference>
<proteinExistence type="inferred from homology"/>
<reference evidence="12" key="1">
    <citation type="submission" date="2022-08" db="EMBL/GenBank/DDBJ databases">
        <authorList>
            <person name="Gutierrez-Valencia J."/>
        </authorList>
    </citation>
    <scope>NUCLEOTIDE SEQUENCE</scope>
</reference>
<evidence type="ECO:0000256" key="4">
    <source>
        <dbReference type="ARBA" id="ARBA00022679"/>
    </source>
</evidence>
<feature type="compositionally biased region" description="Basic and acidic residues" evidence="10">
    <location>
        <begin position="1"/>
        <end position="12"/>
    </location>
</feature>
<accession>A0AAV0JM57</accession>
<name>A0AAV0JM57_9ROSI</name>
<keyword evidence="4" id="KW-0808">Transferase</keyword>
<feature type="compositionally biased region" description="Polar residues" evidence="10">
    <location>
        <begin position="35"/>
        <end position="45"/>
    </location>
</feature>
<evidence type="ECO:0000256" key="1">
    <source>
        <dbReference type="ARBA" id="ARBA00009903"/>
    </source>
</evidence>
<dbReference type="AlphaFoldDB" id="A0AAV0JM57"/>
<comment type="caution">
    <text evidence="12">The sequence shown here is derived from an EMBL/GenBank/DDBJ whole genome shotgun (WGS) entry which is preliminary data.</text>
</comment>
<comment type="catalytic activity">
    <reaction evidence="9">
        <text>L-seryl-[protein] + ATP = O-phospho-L-seryl-[protein] + ADP + H(+)</text>
        <dbReference type="Rhea" id="RHEA:17989"/>
        <dbReference type="Rhea" id="RHEA-COMP:9863"/>
        <dbReference type="Rhea" id="RHEA-COMP:11604"/>
        <dbReference type="ChEBI" id="CHEBI:15378"/>
        <dbReference type="ChEBI" id="CHEBI:29999"/>
        <dbReference type="ChEBI" id="CHEBI:30616"/>
        <dbReference type="ChEBI" id="CHEBI:83421"/>
        <dbReference type="ChEBI" id="CHEBI:456216"/>
        <dbReference type="EC" id="2.7.11.1"/>
    </reaction>
</comment>
<dbReference type="GO" id="GO:0005524">
    <property type="term" value="F:ATP binding"/>
    <property type="evidence" value="ECO:0007669"/>
    <property type="project" value="UniProtKB-KW"/>
</dbReference>
<feature type="domain" description="Protein kinase" evidence="11">
    <location>
        <begin position="92"/>
        <end position="437"/>
    </location>
</feature>
<evidence type="ECO:0000259" key="11">
    <source>
        <dbReference type="PROSITE" id="PS50011"/>
    </source>
</evidence>
<feature type="region of interest" description="Disordered" evidence="10">
    <location>
        <begin position="33"/>
        <end position="70"/>
    </location>
</feature>
<sequence length="474" mass="52207">MDHHPPPGDEKPPPPPPSAADLAALIDDNIDAISFASTTPTHPQDSTSSSTTATPSHASWSSASSRPHRPPPCDVCWRRMVEYSSAMTLSELRFVHRLGSGDIGCVYLVEVKGGDGCLFAAKVMDMKEMASRNKESRARVEREILEVLDHPFLPALYATVESPTWSCLLTEFCPGGDLHSLRQDQPERRFNEFAVRFYASEVVAAFEYLHMMGIIYRDLKPENVLVRSDGHIMLTDFDLSLKDDATSTAAQIVCSLPTPPPSPHPSNVKEYSSSATSSSGCTIPNCISHAATAASCFHASRNPKKKKKNKSKYFRAGHHGAAPEIVAEPVDVRSMSFVGTHEYLAPEIVAGDGHGSEVDWWTLGIFVYEMFYGVTPFKGCDHESTLASVVARALEFPREPAVPGPAKDLIAHLLIKDPARRLGSTLGAMAIKHHPFFDGVNWALLRCRKPPFVPRPFDWRKLVNVDADKPVEYY</sequence>
<feature type="region of interest" description="Disordered" evidence="10">
    <location>
        <begin position="1"/>
        <end position="21"/>
    </location>
</feature>
<dbReference type="FunFam" id="1.10.510.10:FF:000294">
    <property type="entry name" value="Serine/threonine-protein kinase OXI1"/>
    <property type="match status" value="1"/>
</dbReference>
<dbReference type="FunFam" id="1.10.510.10:FF:000020">
    <property type="entry name" value="serine/threonine-protein kinase D6PK-like"/>
    <property type="match status" value="1"/>
</dbReference>
<evidence type="ECO:0000313" key="12">
    <source>
        <dbReference type="EMBL" id="CAI0410643.1"/>
    </source>
</evidence>
<dbReference type="FunFam" id="3.30.200.20:FF:000510">
    <property type="entry name" value="serine/threonine-protein kinase D6PKL2"/>
    <property type="match status" value="1"/>
</dbReference>
<dbReference type="Gene3D" id="3.30.200.20">
    <property type="entry name" value="Phosphorylase Kinase, domain 1"/>
    <property type="match status" value="2"/>
</dbReference>
<organism evidence="12 13">
    <name type="scientific">Linum tenue</name>
    <dbReference type="NCBI Taxonomy" id="586396"/>
    <lineage>
        <taxon>Eukaryota</taxon>
        <taxon>Viridiplantae</taxon>
        <taxon>Streptophyta</taxon>
        <taxon>Embryophyta</taxon>
        <taxon>Tracheophyta</taxon>
        <taxon>Spermatophyta</taxon>
        <taxon>Magnoliopsida</taxon>
        <taxon>eudicotyledons</taxon>
        <taxon>Gunneridae</taxon>
        <taxon>Pentapetalae</taxon>
        <taxon>rosids</taxon>
        <taxon>fabids</taxon>
        <taxon>Malpighiales</taxon>
        <taxon>Linaceae</taxon>
        <taxon>Linum</taxon>
    </lineage>
</organism>
<dbReference type="InterPro" id="IPR008271">
    <property type="entry name" value="Ser/Thr_kinase_AS"/>
</dbReference>
<dbReference type="Proteomes" id="UP001154282">
    <property type="component" value="Unassembled WGS sequence"/>
</dbReference>
<dbReference type="PROSITE" id="PS50011">
    <property type="entry name" value="PROTEIN_KINASE_DOM"/>
    <property type="match status" value="1"/>
</dbReference>
<dbReference type="Pfam" id="PF00069">
    <property type="entry name" value="Pkinase"/>
    <property type="match status" value="2"/>
</dbReference>
<dbReference type="PANTHER" id="PTHR45637">
    <property type="entry name" value="FLIPPASE KINASE 1-RELATED"/>
    <property type="match status" value="1"/>
</dbReference>
<dbReference type="Gene3D" id="1.10.510.10">
    <property type="entry name" value="Transferase(Phosphotransferase) domain 1"/>
    <property type="match status" value="2"/>
</dbReference>
<dbReference type="InterPro" id="IPR011009">
    <property type="entry name" value="Kinase-like_dom_sf"/>
</dbReference>
<evidence type="ECO:0000256" key="7">
    <source>
        <dbReference type="ARBA" id="ARBA00022840"/>
    </source>
</evidence>
<evidence type="ECO:0000256" key="2">
    <source>
        <dbReference type="ARBA" id="ARBA00012513"/>
    </source>
</evidence>
<evidence type="ECO:0000256" key="9">
    <source>
        <dbReference type="ARBA" id="ARBA00048679"/>
    </source>
</evidence>
<dbReference type="EC" id="2.7.11.1" evidence="2"/>
<dbReference type="PROSITE" id="PS00108">
    <property type="entry name" value="PROTEIN_KINASE_ST"/>
    <property type="match status" value="1"/>
</dbReference>
<feature type="compositionally biased region" description="Low complexity" evidence="10">
    <location>
        <begin position="46"/>
        <end position="65"/>
    </location>
</feature>
<comment type="similarity">
    <text evidence="1">Belongs to the protein kinase superfamily. AGC Ser/Thr protein kinase family.</text>
</comment>